<keyword evidence="3" id="KW-1185">Reference proteome</keyword>
<dbReference type="Gene3D" id="3.40.50.300">
    <property type="entry name" value="P-loop containing nucleotide triphosphate hydrolases"/>
    <property type="match status" value="1"/>
</dbReference>
<feature type="region of interest" description="Disordered" evidence="1">
    <location>
        <begin position="346"/>
        <end position="367"/>
    </location>
</feature>
<sequence>MDRGKDSGKAAWGCIFDSSLSVYGSSLFVSPLGGCRLVLDDTIMKELELIPEYKPQSVECEIFRVDECIKTNPSFIKKVMTAEQHRGKLLSALRDYRPYEDLVSEVRILLVGPVGSGKSSFFNSVKSAFQGRLTRQAIVGSEESSITKQYRVYSIKDGKSGETLPFVLCDSMGLEEREEAGLCVEDIPHILKGFVPDRYQFNPCAPFKLKHCTYAATPPLKDRIHCVAFVLDINSINTLSDKMVAKLKRIHKDVVDCGVGHVALLTNVKDCDEVLDDNFVNMTENVTSLSQVQNVRNMLNVPIANILMVSNYASEGSLEPLKDVLILAALRQMLRAADDALEDLPLEDPASADGSFNESHIENEGEP</sequence>
<evidence type="ECO:0000256" key="1">
    <source>
        <dbReference type="SAM" id="MobiDB-lite"/>
    </source>
</evidence>
<dbReference type="Proteomes" id="UP001623349">
    <property type="component" value="Unassembled WGS sequence"/>
</dbReference>
<dbReference type="PANTHER" id="PTHR14241">
    <property type="entry name" value="INTERFERON-INDUCED PROTEIN 44"/>
    <property type="match status" value="1"/>
</dbReference>
<reference evidence="2 3" key="1">
    <citation type="submission" date="2024-08" db="EMBL/GenBank/DDBJ databases">
        <title>The draft genome of Apodemus speciosus.</title>
        <authorList>
            <person name="Nabeshima K."/>
            <person name="Suzuki S."/>
            <person name="Onuma M."/>
        </authorList>
    </citation>
    <scope>NUCLEOTIDE SEQUENCE [LARGE SCALE GENOMIC DNA]</scope>
    <source>
        <strain evidence="2">IB14-021</strain>
    </source>
</reference>
<accession>A0ABQ0EMV2</accession>
<dbReference type="EMBL" id="BAAFST010000003">
    <property type="protein sequence ID" value="GAB1288240.1"/>
    <property type="molecule type" value="Genomic_DNA"/>
</dbReference>
<name>A0ABQ0EMV2_APOSI</name>
<comment type="caution">
    <text evidence="2">The sequence shown here is derived from an EMBL/GenBank/DDBJ whole genome shotgun (WGS) entry which is preliminary data.</text>
</comment>
<dbReference type="InterPro" id="IPR027417">
    <property type="entry name" value="P-loop_NTPase"/>
</dbReference>
<protein>
    <submittedName>
        <fullName evidence="2">Interferon-induced protein 44-like</fullName>
    </submittedName>
</protein>
<proteinExistence type="predicted"/>
<dbReference type="PANTHER" id="PTHR14241:SF2">
    <property type="entry name" value="INTERFERON-INDUCED PROTEIN 44-LIKE"/>
    <property type="match status" value="1"/>
</dbReference>
<evidence type="ECO:0000313" key="3">
    <source>
        <dbReference type="Proteomes" id="UP001623349"/>
    </source>
</evidence>
<evidence type="ECO:0000313" key="2">
    <source>
        <dbReference type="EMBL" id="GAB1288240.1"/>
    </source>
</evidence>
<gene>
    <name evidence="2" type="ORF">APTSU1_000347000</name>
</gene>
<dbReference type="SUPFAM" id="SSF52540">
    <property type="entry name" value="P-loop containing nucleoside triphosphate hydrolases"/>
    <property type="match status" value="1"/>
</dbReference>
<organism evidence="2 3">
    <name type="scientific">Apodemus speciosus</name>
    <name type="common">Large Japanese field mouse</name>
    <dbReference type="NCBI Taxonomy" id="105296"/>
    <lineage>
        <taxon>Eukaryota</taxon>
        <taxon>Metazoa</taxon>
        <taxon>Chordata</taxon>
        <taxon>Craniata</taxon>
        <taxon>Vertebrata</taxon>
        <taxon>Euteleostomi</taxon>
        <taxon>Mammalia</taxon>
        <taxon>Eutheria</taxon>
        <taxon>Euarchontoglires</taxon>
        <taxon>Glires</taxon>
        <taxon>Rodentia</taxon>
        <taxon>Myomorpha</taxon>
        <taxon>Muroidea</taxon>
        <taxon>Muridae</taxon>
        <taxon>Murinae</taxon>
        <taxon>Apodemus</taxon>
    </lineage>
</organism>
<dbReference type="CDD" id="cd00882">
    <property type="entry name" value="Ras_like_GTPase"/>
    <property type="match status" value="1"/>
</dbReference>